<dbReference type="OrthoDB" id="1442602at2"/>
<evidence type="ECO:0000313" key="2">
    <source>
        <dbReference type="Proteomes" id="UP000306552"/>
    </source>
</evidence>
<dbReference type="RefSeq" id="WP_138932681.1">
    <property type="nucleotide sequence ID" value="NZ_SWMU01000005.1"/>
</dbReference>
<dbReference type="EMBL" id="SWMU01000005">
    <property type="protein sequence ID" value="TKS55496.1"/>
    <property type="molecule type" value="Genomic_DNA"/>
</dbReference>
<reference evidence="1 2" key="1">
    <citation type="submission" date="2019-04" db="EMBL/GenBank/DDBJ databases">
        <title>Psychroflexus halotolerans sp. nov., isolated from a marine solar saltern.</title>
        <authorList>
            <person name="Feng X."/>
        </authorList>
    </citation>
    <scope>NUCLEOTIDE SEQUENCE [LARGE SCALE GENOMIC DNA]</scope>
    <source>
        <strain evidence="1 2">WDS2C27</strain>
    </source>
</reference>
<dbReference type="AlphaFoldDB" id="A0A4U5TNN5"/>
<keyword evidence="2" id="KW-1185">Reference proteome</keyword>
<evidence type="ECO:0000313" key="1">
    <source>
        <dbReference type="EMBL" id="TKS55496.1"/>
    </source>
</evidence>
<accession>A0A4U5TNN5</accession>
<protein>
    <submittedName>
        <fullName evidence="1">Ribonuclease Z</fullName>
    </submittedName>
</protein>
<proteinExistence type="predicted"/>
<sequence>MQSIKKENYIILKDDKDDAKDFAKFIYGLLDQFKSDNLVIDILKYGKLTLDELLAYLKPSLKHYKNNKSFIIVNDTIVIDDVPEELRVVPTLQEAEDMIQMEEIERDLGF</sequence>
<organism evidence="1 2">
    <name type="scientific">Mesohalobacter halotolerans</name>
    <dbReference type="NCBI Taxonomy" id="1883405"/>
    <lineage>
        <taxon>Bacteria</taxon>
        <taxon>Pseudomonadati</taxon>
        <taxon>Bacteroidota</taxon>
        <taxon>Flavobacteriia</taxon>
        <taxon>Flavobacteriales</taxon>
        <taxon>Flavobacteriaceae</taxon>
        <taxon>Mesohalobacter</taxon>
    </lineage>
</organism>
<dbReference type="Proteomes" id="UP000306552">
    <property type="component" value="Unassembled WGS sequence"/>
</dbReference>
<comment type="caution">
    <text evidence="1">The sequence shown here is derived from an EMBL/GenBank/DDBJ whole genome shotgun (WGS) entry which is preliminary data.</text>
</comment>
<name>A0A4U5TNN5_9FLAO</name>
<gene>
    <name evidence="1" type="ORF">FCN74_11120</name>
</gene>